<protein>
    <submittedName>
        <fullName evidence="1">Uncharacterized protein</fullName>
    </submittedName>
</protein>
<organism evidence="1">
    <name type="scientific">uncultured delta proteobacterium HF4000_08N17</name>
    <dbReference type="NCBI Taxonomy" id="710836"/>
    <lineage>
        <taxon>Bacteria</taxon>
        <taxon>Deltaproteobacteria</taxon>
        <taxon>environmental samples</taxon>
    </lineage>
</organism>
<accession>E0XVD8</accession>
<proteinExistence type="predicted"/>
<name>E0XVD8_9DELT</name>
<reference evidence="1" key="1">
    <citation type="journal article" date="2011" name="Environ. Microbiol.">
        <title>Time-series analyses of Monterey Bay coastal microbial picoplankton using a 'genome proxy' microarray.</title>
        <authorList>
            <person name="Rich V.I."/>
            <person name="Pham V.D."/>
            <person name="Eppley J."/>
            <person name="Shi Y."/>
            <person name="DeLong E.F."/>
        </authorList>
    </citation>
    <scope>NUCLEOTIDE SEQUENCE</scope>
</reference>
<dbReference type="EMBL" id="GU474888">
    <property type="protein sequence ID" value="ADI18379.1"/>
    <property type="molecule type" value="Genomic_DNA"/>
</dbReference>
<evidence type="ECO:0000313" key="1">
    <source>
        <dbReference type="EMBL" id="ADI18379.1"/>
    </source>
</evidence>
<sequence>MSKSSPISAIVSLSPSNKPKYLLNTFNSLLVSVFNIPRIKSIRFSSLSKTSETIFPHLEKVVTLIFTTEKFSGNHTWDYNWRNPMTKSPLKKVVYNQSVPHIHPPYKSFRWWKGVNSSMKQG</sequence>
<dbReference type="AlphaFoldDB" id="E0XVD8"/>